<name>A0A838LDJ2_9SPHN</name>
<keyword evidence="2" id="KW-1185">Reference proteome</keyword>
<gene>
    <name evidence="1" type="ORF">HZF05_15895</name>
</gene>
<dbReference type="AlphaFoldDB" id="A0A838LDJ2"/>
<reference evidence="1 2" key="1">
    <citation type="submission" date="2020-07" db="EMBL/GenBank/DDBJ databases">
        <authorList>
            <person name="Sun Q."/>
        </authorList>
    </citation>
    <scope>NUCLEOTIDE SEQUENCE [LARGE SCALE GENOMIC DNA]</scope>
    <source>
        <strain evidence="1 2">CGMCC 1.13654</strain>
    </source>
</reference>
<dbReference type="EMBL" id="JACEIB010000026">
    <property type="protein sequence ID" value="MBA2935568.1"/>
    <property type="molecule type" value="Genomic_DNA"/>
</dbReference>
<evidence type="ECO:0000313" key="1">
    <source>
        <dbReference type="EMBL" id="MBA2935568.1"/>
    </source>
</evidence>
<dbReference type="Proteomes" id="UP000570166">
    <property type="component" value="Unassembled WGS sequence"/>
</dbReference>
<accession>A0A838LDJ2</accession>
<comment type="caution">
    <text evidence="1">The sequence shown here is derived from an EMBL/GenBank/DDBJ whole genome shotgun (WGS) entry which is preliminary data.</text>
</comment>
<sequence length="148" mass="16111">MYDLIDRPVMQLAPGGRFLIWAMRGWIQSATRGNCPPGALAPAFARHGVLPALPHLHMMLAELNRRATRKIAFSPLACQYIGDDEAVLLQICRDAREAPPRARATLALLLEEDAVGQAFAALVIAMAFLREGGLDEITLQQDGALGPR</sequence>
<proteinExistence type="predicted"/>
<protein>
    <submittedName>
        <fullName evidence="1">Uncharacterized protein</fullName>
    </submittedName>
</protein>
<organism evidence="1 2">
    <name type="scientific">Sphingomonas chungangi</name>
    <dbReference type="NCBI Taxonomy" id="2683589"/>
    <lineage>
        <taxon>Bacteria</taxon>
        <taxon>Pseudomonadati</taxon>
        <taxon>Pseudomonadota</taxon>
        <taxon>Alphaproteobacteria</taxon>
        <taxon>Sphingomonadales</taxon>
        <taxon>Sphingomonadaceae</taxon>
        <taxon>Sphingomonas</taxon>
    </lineage>
</organism>
<evidence type="ECO:0000313" key="2">
    <source>
        <dbReference type="Proteomes" id="UP000570166"/>
    </source>
</evidence>
<dbReference type="RefSeq" id="WP_160362788.1">
    <property type="nucleotide sequence ID" value="NZ_JACEIB010000026.1"/>
</dbReference>